<evidence type="ECO:0008006" key="3">
    <source>
        <dbReference type="Google" id="ProtNLM"/>
    </source>
</evidence>
<dbReference type="KEGG" id="pfaa:MM59RIKEN_18820"/>
<proteinExistence type="predicted"/>
<reference evidence="1" key="1">
    <citation type="submission" date="2020-09" db="EMBL/GenBank/DDBJ databases">
        <title>New species isolated from human feces.</title>
        <authorList>
            <person name="Kitahara M."/>
            <person name="Shigeno Y."/>
            <person name="Shime M."/>
            <person name="Matsumoto Y."/>
            <person name="Nakamura S."/>
            <person name="Motooka D."/>
            <person name="Fukuoka S."/>
            <person name="Nishikawa H."/>
            <person name="Benno Y."/>
        </authorList>
    </citation>
    <scope>NUCLEOTIDE SEQUENCE</scope>
    <source>
        <strain evidence="1">MM59</strain>
    </source>
</reference>
<sequence>MGRLLIVNGSPRAPRSNSRRYIEYLLQNWKGAADQYAAVSGGPVSFELYTDLLLVFPLYVDGVPAVLLPFLKTLAAWDGTPRPRVHVLVNCGFLEPEQNQVAVKMVRFFCKRYGFPWGMTLRIGSGEAILDTPFAWFAHRGIRRLAAGMQSGRSEVVSVRMPLSKALFVRASTRYWSGYGAKNHMTAEQMRTMEIEGRDFQT</sequence>
<evidence type="ECO:0000313" key="1">
    <source>
        <dbReference type="EMBL" id="BCK84563.1"/>
    </source>
</evidence>
<organism evidence="1 2">
    <name type="scientific">Pusillibacter faecalis</name>
    <dbReference type="NCBI Taxonomy" id="2714358"/>
    <lineage>
        <taxon>Bacteria</taxon>
        <taxon>Bacillati</taxon>
        <taxon>Bacillota</taxon>
        <taxon>Clostridia</taxon>
        <taxon>Eubacteriales</taxon>
        <taxon>Oscillospiraceae</taxon>
        <taxon>Pusillibacter</taxon>
    </lineage>
</organism>
<protein>
    <recommendedName>
        <fullName evidence="3">Flavodoxin-like fold domain-containing protein</fullName>
    </recommendedName>
</protein>
<dbReference type="InterPro" id="IPR029039">
    <property type="entry name" value="Flavoprotein-like_sf"/>
</dbReference>
<dbReference type="Proteomes" id="UP000679848">
    <property type="component" value="Chromosome"/>
</dbReference>
<evidence type="ECO:0000313" key="2">
    <source>
        <dbReference type="Proteomes" id="UP000679848"/>
    </source>
</evidence>
<accession>A0A810QJG2</accession>
<gene>
    <name evidence="1" type="ORF">MM59RIKEN_18820</name>
</gene>
<name>A0A810QJG2_9FIRM</name>
<dbReference type="SUPFAM" id="SSF52218">
    <property type="entry name" value="Flavoproteins"/>
    <property type="match status" value="1"/>
</dbReference>
<keyword evidence="2" id="KW-1185">Reference proteome</keyword>
<dbReference type="RefSeq" id="WP_213543213.1">
    <property type="nucleotide sequence ID" value="NZ_AP023420.1"/>
</dbReference>
<dbReference type="EMBL" id="AP023420">
    <property type="protein sequence ID" value="BCK84563.1"/>
    <property type="molecule type" value="Genomic_DNA"/>
</dbReference>
<dbReference type="AlphaFoldDB" id="A0A810QJG2"/>